<keyword evidence="2" id="KW-1185">Reference proteome</keyword>
<protein>
    <submittedName>
        <fullName evidence="1">Uncharacterized protein</fullName>
    </submittedName>
</protein>
<organism evidence="1 2">
    <name type="scientific">Oryza meyeriana var. granulata</name>
    <dbReference type="NCBI Taxonomy" id="110450"/>
    <lineage>
        <taxon>Eukaryota</taxon>
        <taxon>Viridiplantae</taxon>
        <taxon>Streptophyta</taxon>
        <taxon>Embryophyta</taxon>
        <taxon>Tracheophyta</taxon>
        <taxon>Spermatophyta</taxon>
        <taxon>Magnoliopsida</taxon>
        <taxon>Liliopsida</taxon>
        <taxon>Poales</taxon>
        <taxon>Poaceae</taxon>
        <taxon>BOP clade</taxon>
        <taxon>Oryzoideae</taxon>
        <taxon>Oryzeae</taxon>
        <taxon>Oryzinae</taxon>
        <taxon>Oryza</taxon>
        <taxon>Oryza meyeriana</taxon>
    </lineage>
</organism>
<proteinExistence type="predicted"/>
<evidence type="ECO:0000313" key="1">
    <source>
        <dbReference type="EMBL" id="KAF0894214.1"/>
    </source>
</evidence>
<sequence length="114" mass="12519">MAPCHPSPPHRGYKTQCHCLFFPAAIAPPISPATESSSTEAHHKFRVPIVKPANSPHWPSFSLHPSNCCPSLAAIELRSSDRPAPSTVAAAWQLRQRVRPRLCHGARQSVALWD</sequence>
<gene>
    <name evidence="1" type="ORF">E2562_037274</name>
</gene>
<reference evidence="1 2" key="1">
    <citation type="submission" date="2019-11" db="EMBL/GenBank/DDBJ databases">
        <title>Whole genome sequence of Oryza granulata.</title>
        <authorList>
            <person name="Li W."/>
        </authorList>
    </citation>
    <scope>NUCLEOTIDE SEQUENCE [LARGE SCALE GENOMIC DNA]</scope>
    <source>
        <strain evidence="2">cv. Menghai</strain>
        <tissue evidence="1">Leaf</tissue>
    </source>
</reference>
<dbReference type="AlphaFoldDB" id="A0A6G1C2Z7"/>
<comment type="caution">
    <text evidence="1">The sequence shown here is derived from an EMBL/GenBank/DDBJ whole genome shotgun (WGS) entry which is preliminary data.</text>
</comment>
<accession>A0A6G1C2Z7</accession>
<evidence type="ECO:0000313" key="2">
    <source>
        <dbReference type="Proteomes" id="UP000479710"/>
    </source>
</evidence>
<name>A0A6G1C2Z7_9ORYZ</name>
<dbReference type="EMBL" id="SPHZ02000011">
    <property type="protein sequence ID" value="KAF0894214.1"/>
    <property type="molecule type" value="Genomic_DNA"/>
</dbReference>
<dbReference type="Proteomes" id="UP000479710">
    <property type="component" value="Unassembled WGS sequence"/>
</dbReference>